<keyword evidence="18 27" id="KW-0472">Membrane</keyword>
<keyword evidence="3 27" id="KW-1168">Fusion of virus membrane with host membrane</keyword>
<comment type="function">
    <text evidence="27">Binds to sialic acid-containing receptors on the cell surface, bringing about the attachment of the virus particle to the cell. This attachment induces virion internalization either through clathrin-dependent endocytosis or through clathrin- and caveolin-independent pathway. Plays a major role in the determination of host range restriction and virulence. Class I viral fusion protein. Responsible for penetration of the virus into the cell cytoplasm by mediating the fusion of the membrane of the endocytosed virus particle with the endosomal membrane. Low pH in endosomes induces an irreversible conformational change in HA2, releasing the fusion hydrophobic peptide. Several trimers are required to form a competent fusion pore.</text>
</comment>
<evidence type="ECO:0000256" key="28">
    <source>
        <dbReference type="RuleBase" id="RU003324"/>
    </source>
</evidence>
<feature type="lipid moiety-binding region" description="S-palmitoyl cysteine; by host" evidence="27">
    <location>
        <position position="565"/>
    </location>
</feature>
<accession>A0A6M3YTL9</accession>
<comment type="caution">
    <text evidence="27">Lacks conserved residue(s) required for the propagation of feature annotation.</text>
</comment>
<dbReference type="GO" id="GO:0020002">
    <property type="term" value="C:host cell plasma membrane"/>
    <property type="evidence" value="ECO:0007669"/>
    <property type="project" value="UniProtKB-SubCell"/>
</dbReference>
<evidence type="ECO:0000256" key="17">
    <source>
        <dbReference type="ARBA" id="ARBA00022989"/>
    </source>
</evidence>
<keyword evidence="15 27" id="KW-0261">Viral envelope protein</keyword>
<evidence type="ECO:0000256" key="8">
    <source>
        <dbReference type="ARBA" id="ARBA00022581"/>
    </source>
</evidence>
<dbReference type="GO" id="GO:0016020">
    <property type="term" value="C:membrane"/>
    <property type="evidence" value="ECO:0007669"/>
    <property type="project" value="UniProtKB-UniRule"/>
</dbReference>
<dbReference type="InterPro" id="IPR000149">
    <property type="entry name" value="Hemagglutn_influenz_A"/>
</dbReference>
<sequence precursor="true">MEAKLFVLFCTFTVLKADTICVGYHANNSTDTVDTVLEKNVTVTHSVNLLEDSHNGKLCSLNGIAPLQLGKCNVAGWLLGNPECDLLLTANSWSYIIETSNSENGTCYPGEFIDYEELREQLSSVSSFEKFEIFPKANSWPNHETTKGVTAACSYSGASSFYRNLLWITKKGTSYPKLSKSYTNNKGKEVLVLWGVHHPPTTSEQQSLYQNTDAYVSVGSSKYNRRFTPEIAARPKVRGQAGRMNYYWTLLDQGDTITFEATGNLIAPWYAFALNKGSDSGIITSDAPVHNCDTKCQTPHGALNSSLPFQNVHPITIGECPKYVKSTKLRMATGLRNVPSIQFRGLFGAIAGFIEGGWTGMIDGWYGYHHQNEQGSGYAADQKSTQNAIDGITNKVNSVIEKMNTQFTAVGKEFNNLERRIENLNKKVDDGFLDVWTYNAELLVLLENERTLDFHDSNVRNLYERIKSQLRNNAKEIGNGCFEFYHKCDDECMESVKNGTYDYPKYSEESKLNREEIDGVKLESMGVYQILAIYSTVASSLVLLVSLGAISFWMCSNGSLQCRICI</sequence>
<evidence type="ECO:0000256" key="16">
    <source>
        <dbReference type="ARBA" id="ARBA00022890"/>
    </source>
</evidence>
<proteinExistence type="inferred from homology"/>
<comment type="subunit">
    <text evidence="26">Homotrimer of disulfide-linked HA1-HA2. Interacts with human CACNA1C.</text>
</comment>
<evidence type="ECO:0000256" key="10">
    <source>
        <dbReference type="ARBA" id="ARBA00022692"/>
    </source>
</evidence>
<keyword evidence="8 27" id="KW-0945">Host-virus interaction</keyword>
<dbReference type="Gene3D" id="2.10.77.10">
    <property type="entry name" value="Hemagglutinin Chain A, Domain 2"/>
    <property type="match status" value="1"/>
</dbReference>
<comment type="function">
    <text evidence="25 28">Binds to sialic acid-containing receptors on the cell surface, bringing about the attachment of the virus particle to the cell. This attachment induces virion internalization of about two third of the virus particles through clathrin-dependent endocytosis and about one third through a clathrin- and caveolin-independent pathway. Plays a major role in the determination of host range restriction and virulence. Class I viral fusion protein. Responsible for penetration of the virus into the cell cytoplasm by mediating the fusion of the membrane of the endocytosed virus particle with the endosomal membrane. Low pH in endosomes induces an irreversible conformational change in HA2, releasing the fusion hydrophobic peptide. Several trimers are required to form a competent fusion pore.</text>
</comment>
<keyword evidence="20 27" id="KW-1015">Disulfide bond</keyword>
<keyword evidence="16 27" id="KW-1164">Virus endocytosis by host</keyword>
<evidence type="ECO:0000256" key="18">
    <source>
        <dbReference type="ARBA" id="ARBA00023136"/>
    </source>
</evidence>
<dbReference type="GO" id="GO:0019064">
    <property type="term" value="P:fusion of virus membrane with host plasma membrane"/>
    <property type="evidence" value="ECO:0007669"/>
    <property type="project" value="InterPro"/>
</dbReference>
<keyword evidence="21 27" id="KW-0325">Glycoprotein</keyword>
<evidence type="ECO:0000256" key="4">
    <source>
        <dbReference type="ARBA" id="ARBA00022510"/>
    </source>
</evidence>
<evidence type="ECO:0000256" key="12">
    <source>
        <dbReference type="ARBA" id="ARBA00022804"/>
    </source>
</evidence>
<keyword evidence="17 27" id="KW-1133">Transmembrane helix</keyword>
<keyword evidence="5 27" id="KW-1032">Host cell membrane</keyword>
<keyword evidence="7 27" id="KW-1165">Clathrin-mediated endocytosis of virus by host</keyword>
<keyword evidence="4 27" id="KW-1170">Fusion of virus membrane with host endosomal membrane</keyword>
<protein>
    <recommendedName>
        <fullName evidence="27">Hemagglutinin</fullName>
    </recommendedName>
    <component>
        <recommendedName>
            <fullName evidence="27">Hemagglutinin HA1 chain</fullName>
        </recommendedName>
    </component>
    <component>
        <recommendedName>
            <fullName evidence="27">Hemagglutinin HA2 chain</fullName>
        </recommendedName>
    </component>
</protein>
<evidence type="ECO:0000256" key="25">
    <source>
        <dbReference type="ARBA" id="ARBA00059860"/>
    </source>
</evidence>
<evidence type="ECO:0000256" key="11">
    <source>
        <dbReference type="ARBA" id="ARBA00022729"/>
    </source>
</evidence>
<evidence type="ECO:0000256" key="3">
    <source>
        <dbReference type="ARBA" id="ARBA00022506"/>
    </source>
</evidence>
<name>A0A6M3YTL9_9INFA</name>
<dbReference type="GO" id="GO:0046789">
    <property type="term" value="F:host cell surface receptor binding"/>
    <property type="evidence" value="ECO:0007669"/>
    <property type="project" value="UniProtKB-UniRule"/>
</dbReference>
<evidence type="ECO:0000256" key="1">
    <source>
        <dbReference type="ARBA" id="ARBA00004310"/>
    </source>
</evidence>
<feature type="transmembrane region" description="Helical" evidence="27">
    <location>
        <begin position="531"/>
        <end position="554"/>
    </location>
</feature>
<dbReference type="PRINTS" id="PR00329">
    <property type="entry name" value="HEMAGGLUTN12"/>
</dbReference>
<feature type="chain" id="PRO_5027187035" description="Hemagglutinin HA2 chain" evidence="27">
    <location>
        <begin position="345"/>
        <end position="566"/>
    </location>
</feature>
<dbReference type="InterPro" id="IPR001364">
    <property type="entry name" value="Hemagglutn_influenz_A/B"/>
</dbReference>
<evidence type="ECO:0000256" key="20">
    <source>
        <dbReference type="ARBA" id="ARBA00023157"/>
    </source>
</evidence>
<feature type="lipid moiety-binding region" description="S-palmitoyl cysteine; by host" evidence="27">
    <location>
        <position position="562"/>
    </location>
</feature>
<evidence type="ECO:0000256" key="19">
    <source>
        <dbReference type="ARBA" id="ARBA00023139"/>
    </source>
</evidence>
<comment type="similarity">
    <text evidence="2 27 28">Belongs to the influenza viruses hemagglutinin family.</text>
</comment>
<evidence type="ECO:0000256" key="9">
    <source>
        <dbReference type="ARBA" id="ARBA00022595"/>
    </source>
</evidence>
<dbReference type="Gene3D" id="3.90.20.10">
    <property type="match status" value="1"/>
</dbReference>
<evidence type="ECO:0000256" key="14">
    <source>
        <dbReference type="ARBA" id="ARBA00022870"/>
    </source>
</evidence>
<dbReference type="SUPFAM" id="SSF58064">
    <property type="entry name" value="Influenza hemagglutinin (stalk)"/>
    <property type="match status" value="1"/>
</dbReference>
<dbReference type="PRINTS" id="PR00330">
    <property type="entry name" value="HEMAGGLUTN1"/>
</dbReference>
<dbReference type="Pfam" id="PF00509">
    <property type="entry name" value="Hemagglutinin"/>
    <property type="match status" value="1"/>
</dbReference>
<keyword evidence="19 27" id="KW-0564">Palmitate</keyword>
<evidence type="ECO:0000313" key="29">
    <source>
        <dbReference type="EMBL" id="QJI55317.1"/>
    </source>
</evidence>
<dbReference type="FunFam" id="3.90.20.10:FF:000002">
    <property type="entry name" value="Hemagglutinin"/>
    <property type="match status" value="1"/>
</dbReference>
<dbReference type="GO" id="GO:0055036">
    <property type="term" value="C:virion membrane"/>
    <property type="evidence" value="ECO:0007669"/>
    <property type="project" value="UniProtKB-SubCell"/>
</dbReference>
<evidence type="ECO:0000256" key="23">
    <source>
        <dbReference type="ARBA" id="ARBA00023288"/>
    </source>
</evidence>
<keyword evidence="6 27" id="KW-0348">Hemagglutinin</keyword>
<evidence type="ECO:0000256" key="27">
    <source>
        <dbReference type="HAMAP-Rule" id="MF_04072"/>
    </source>
</evidence>
<comment type="PTM">
    <text evidence="27">Palmitoylated.</text>
</comment>
<dbReference type="GO" id="GO:0019031">
    <property type="term" value="C:viral envelope"/>
    <property type="evidence" value="ECO:0007669"/>
    <property type="project" value="UniProtKB-UniRule"/>
</dbReference>
<evidence type="ECO:0000256" key="26">
    <source>
        <dbReference type="ARBA" id="ARBA00064035"/>
    </source>
</evidence>
<evidence type="ECO:0000256" key="7">
    <source>
        <dbReference type="ARBA" id="ARBA00022570"/>
    </source>
</evidence>
<keyword evidence="14 27" id="KW-1043">Host membrane</keyword>
<evidence type="ECO:0000256" key="6">
    <source>
        <dbReference type="ARBA" id="ARBA00022546"/>
    </source>
</evidence>
<feature type="disulfide bond" evidence="27">
    <location>
        <begin position="72"/>
        <end position="84"/>
    </location>
</feature>
<dbReference type="GO" id="GO:0046761">
    <property type="term" value="P:viral budding from plasma membrane"/>
    <property type="evidence" value="ECO:0007669"/>
    <property type="project" value="UniProtKB-UniRule"/>
</dbReference>
<dbReference type="GO" id="GO:0075512">
    <property type="term" value="P:clathrin-dependent endocytosis of virus by host cell"/>
    <property type="evidence" value="ECO:0007669"/>
    <property type="project" value="UniProtKB-UniRule"/>
</dbReference>
<evidence type="ECO:0000256" key="22">
    <source>
        <dbReference type="ARBA" id="ARBA00023261"/>
    </source>
</evidence>
<evidence type="ECO:0000256" key="15">
    <source>
        <dbReference type="ARBA" id="ARBA00022879"/>
    </source>
</evidence>
<feature type="disulfide bond" evidence="27">
    <location>
        <begin position="296"/>
        <end position="320"/>
    </location>
</feature>
<evidence type="ECO:0000256" key="13">
    <source>
        <dbReference type="ARBA" id="ARBA00022844"/>
    </source>
</evidence>
<feature type="site" description="Cleavage; by host" evidence="27">
    <location>
        <begin position="344"/>
        <end position="345"/>
    </location>
</feature>
<dbReference type="EMBL" id="MT421200">
    <property type="protein sequence ID" value="QJI55317.1"/>
    <property type="molecule type" value="Viral_cRNA"/>
</dbReference>
<comment type="subcellular location">
    <subcellularLocation>
        <location evidence="1 27">Host apical cell membrane</location>
        <topology evidence="1 27">Single-pass type I membrane protein</topology>
    </subcellularLocation>
    <subcellularLocation>
        <location evidence="27">Virion membrane</location>
        <topology evidence="27">Single-pass type I membrane protein</topology>
    </subcellularLocation>
    <text evidence="27">Targeted to the apical plasma membrane in epithelial polarized cells through a signal present in the transmembrane domain. Associated with glycosphingolipid- and cholesterol-enriched detergent-resistant lipid rafts.</text>
</comment>
<organism evidence="29">
    <name type="scientific">Influenza A virus</name>
    <dbReference type="NCBI Taxonomy" id="11320"/>
    <lineage>
        <taxon>Viruses</taxon>
        <taxon>Riboviria</taxon>
        <taxon>Orthornavirae</taxon>
        <taxon>Negarnaviricota</taxon>
        <taxon>Polyploviricotina</taxon>
        <taxon>Insthoviricetes</taxon>
        <taxon>Articulavirales</taxon>
        <taxon>Orthomyxoviridae</taxon>
        <taxon>Alphainfluenzavirus</taxon>
        <taxon>Alphainfluenzavirus influenzae</taxon>
    </lineage>
</organism>
<keyword evidence="24 27" id="KW-1160">Virus entry into host cell</keyword>
<dbReference type="InterPro" id="IPR013828">
    <property type="entry name" value="Hemagglutn_HA1_a/b_dom_sf"/>
</dbReference>
<feature type="disulfide bond" evidence="27">
    <location>
        <begin position="488"/>
        <end position="492"/>
    </location>
</feature>
<dbReference type="GO" id="GO:0039654">
    <property type="term" value="P:fusion of virus membrane with host endosome membrane"/>
    <property type="evidence" value="ECO:0007669"/>
    <property type="project" value="UniProtKB-UniRule"/>
</dbReference>
<dbReference type="GO" id="GO:0019062">
    <property type="term" value="P:virion attachment to host cell"/>
    <property type="evidence" value="ECO:0007669"/>
    <property type="project" value="UniProtKB-KW"/>
</dbReference>
<keyword evidence="12 27" id="KW-1161">Viral attachment to host cell</keyword>
<keyword evidence="10 27" id="KW-0812">Transmembrane</keyword>
<dbReference type="Gene3D" id="3.90.209.20">
    <property type="match status" value="1"/>
</dbReference>
<evidence type="ECO:0000256" key="2">
    <source>
        <dbReference type="ARBA" id="ARBA00006321"/>
    </source>
</evidence>
<reference evidence="29" key="1">
    <citation type="submission" date="2020-05" db="EMBL/GenBank/DDBJ databases">
        <authorList>
            <person name="Reeves A.B."/>
            <person name="Ramey A.M."/>
            <person name="Prosser D.J."/>
            <person name="Poulson R.L."/>
            <person name="Stallknecht D.E."/>
        </authorList>
    </citation>
    <scope>NUCLEOTIDE SEQUENCE</scope>
    <source>
        <strain evidence="29">A/American black duck/Maryland/UGAI16-5588/2016</strain>
    </source>
</reference>
<comment type="PTM">
    <text evidence="27">In natural infection, inactive HA is matured into HA1 and HA2 outside the cell by one or more trypsin-like, arginine-specific endoprotease secreted by the bronchial epithelial cells. One identified protease that may be involved in this process is secreted in lungs by club cells.</text>
</comment>
<keyword evidence="22 27" id="KW-1167">Clathrin- and caveolin-independent endocytosis of virus by host</keyword>
<dbReference type="InterPro" id="IPR008980">
    <property type="entry name" value="Capsid_hemagglutn"/>
</dbReference>
<keyword evidence="11 27" id="KW-0732">Signal</keyword>
<keyword evidence="23 27" id="KW-0449">Lipoprotein</keyword>
<keyword evidence="13 27" id="KW-0946">Virion</keyword>
<evidence type="ECO:0000256" key="21">
    <source>
        <dbReference type="ARBA" id="ARBA00023180"/>
    </source>
</evidence>
<dbReference type="SUPFAM" id="SSF49818">
    <property type="entry name" value="Viral protein domain"/>
    <property type="match status" value="1"/>
</dbReference>
<feature type="lipid moiety-binding region" description="S-palmitoyl cysteine; by host" evidence="27">
    <location>
        <position position="555"/>
    </location>
</feature>
<gene>
    <name evidence="27 29" type="primary">HA</name>
</gene>
<evidence type="ECO:0000256" key="5">
    <source>
        <dbReference type="ARBA" id="ARBA00022511"/>
    </source>
</evidence>
<dbReference type="HAMAP" id="MF_04072">
    <property type="entry name" value="INFV_HEMA"/>
    <property type="match status" value="1"/>
</dbReference>
<evidence type="ECO:0000256" key="24">
    <source>
        <dbReference type="ARBA" id="ARBA00023296"/>
    </source>
</evidence>
<keyword evidence="9 27" id="KW-1162">Viral penetration into host cytoplasm</keyword>